<organism evidence="1 2">
    <name type="scientific">Clonorchis sinensis</name>
    <name type="common">Chinese liver fluke</name>
    <dbReference type="NCBI Taxonomy" id="79923"/>
    <lineage>
        <taxon>Eukaryota</taxon>
        <taxon>Metazoa</taxon>
        <taxon>Spiralia</taxon>
        <taxon>Lophotrochozoa</taxon>
        <taxon>Platyhelminthes</taxon>
        <taxon>Trematoda</taxon>
        <taxon>Digenea</taxon>
        <taxon>Opisthorchiida</taxon>
        <taxon>Opisthorchiata</taxon>
        <taxon>Opisthorchiidae</taxon>
        <taxon>Clonorchis</taxon>
    </lineage>
</organism>
<gene>
    <name evidence="1" type="ORF">CSKR_105966</name>
</gene>
<sequence length="184" mass="20332">MVGDKALRTVGQALVPVTRPARGTSLISVAPKIQASPFLRSKHGKKSKQKIARTKFSPSVGREDTTIFTSNQPWWFPLDFTDQTGWWKPLLIIGFPYWSALPLSSLVSAAVKTACMLQSGIQWLRRQLTGSNPNPASRLLLSRLGQQASTLALVLPSDCMATGYRKGSPRNPVDWHTEHVKKIP</sequence>
<evidence type="ECO:0000313" key="1">
    <source>
        <dbReference type="EMBL" id="KAG5449932.1"/>
    </source>
</evidence>
<reference evidence="1 2" key="1">
    <citation type="journal article" date="2018" name="Biotechnol. Adv.">
        <title>Improved genomic resources and new bioinformatic workflow for the carcinogenic parasite Clonorchis sinensis: Biotechnological implications.</title>
        <authorList>
            <person name="Wang D."/>
            <person name="Korhonen P.K."/>
            <person name="Gasser R.B."/>
            <person name="Young N.D."/>
        </authorList>
    </citation>
    <scope>NUCLEOTIDE SEQUENCE [LARGE SCALE GENOMIC DNA]</scope>
    <source>
        <strain evidence="1">Cs-k2</strain>
    </source>
</reference>
<keyword evidence="2" id="KW-1185">Reference proteome</keyword>
<comment type="caution">
    <text evidence="1">The sequence shown here is derived from an EMBL/GenBank/DDBJ whole genome shotgun (WGS) entry which is preliminary data.</text>
</comment>
<name>A0A419PZA0_CLOSI</name>
<protein>
    <submittedName>
        <fullName evidence="1">Uncharacterized protein</fullName>
    </submittedName>
</protein>
<dbReference type="Proteomes" id="UP000286415">
    <property type="component" value="Unassembled WGS sequence"/>
</dbReference>
<dbReference type="InParanoid" id="A0A419PZA0"/>
<accession>A0A419PZA0</accession>
<reference evidence="1 2" key="2">
    <citation type="journal article" date="2021" name="Genomics">
        <title>High-quality reference genome for Clonorchis sinensis.</title>
        <authorList>
            <person name="Young N.D."/>
            <person name="Stroehlein A.J."/>
            <person name="Kinkar L."/>
            <person name="Wang T."/>
            <person name="Sohn W.M."/>
            <person name="Chang B.C.H."/>
            <person name="Kaur P."/>
            <person name="Weisz D."/>
            <person name="Dudchenko O."/>
            <person name="Aiden E.L."/>
            <person name="Korhonen P.K."/>
            <person name="Gasser R.B."/>
        </authorList>
    </citation>
    <scope>NUCLEOTIDE SEQUENCE [LARGE SCALE GENOMIC DNA]</scope>
    <source>
        <strain evidence="1">Cs-k2</strain>
    </source>
</reference>
<proteinExistence type="predicted"/>
<evidence type="ECO:0000313" key="2">
    <source>
        <dbReference type="Proteomes" id="UP000286415"/>
    </source>
</evidence>
<dbReference type="EMBL" id="NIRI02000042">
    <property type="protein sequence ID" value="KAG5449932.1"/>
    <property type="molecule type" value="Genomic_DNA"/>
</dbReference>
<dbReference type="AlphaFoldDB" id="A0A419PZA0"/>